<evidence type="ECO:0000256" key="3">
    <source>
        <dbReference type="ARBA" id="ARBA00022553"/>
    </source>
</evidence>
<keyword evidence="9" id="KW-1133">Transmembrane helix</keyword>
<evidence type="ECO:0000313" key="13">
    <source>
        <dbReference type="Proteomes" id="UP000509638"/>
    </source>
</evidence>
<dbReference type="InterPro" id="IPR011712">
    <property type="entry name" value="Sig_transdc_His_kin_sub3_dim/P"/>
</dbReference>
<sequence length="410" mass="42213">MSSPGRAAPPTRLRATLPPILVAAVAVGYLGLALWGEALPTSVFGDVSPLVHGGLVLVQAVALLWRRRSPLSSFAVVVAADLAILATTDGELGIGALGVMLASYAVAREGRNATRVTALACGATATAVVGAASMAAGSGATLVVLVATAVARIGLLYVLPAAAAEYARGRERLSTALHTQARMVEAERRAAAERQVRAERAALARELHDIAGHHLSGIIVGAQAASALLTTDPERARGMLHTVQDDARTTLVDLRRTVGLLRDDDEPSSPARVNPTATVTGITALVAAARERGQGVDLETVGEPRTLGPLAETAAYRMVQESLANAARHAPSAPCHVSVNWTSEGVSVTVRNEPGDVPDTTLSPREPEGYGLAGMTERADLVGATVETGPAADGGWTNRMFIPTALADAS</sequence>
<dbReference type="RefSeq" id="WP_178013249.1">
    <property type="nucleotide sequence ID" value="NZ_CP058316.1"/>
</dbReference>
<evidence type="ECO:0000259" key="11">
    <source>
        <dbReference type="Pfam" id="PF07730"/>
    </source>
</evidence>
<keyword evidence="8" id="KW-0902">Two-component regulatory system</keyword>
<keyword evidence="6 12" id="KW-0418">Kinase</keyword>
<dbReference type="CDD" id="cd16917">
    <property type="entry name" value="HATPase_UhpB-NarQ-NarX-like"/>
    <property type="match status" value="1"/>
</dbReference>
<evidence type="ECO:0000256" key="1">
    <source>
        <dbReference type="ARBA" id="ARBA00000085"/>
    </source>
</evidence>
<dbReference type="SUPFAM" id="SSF55874">
    <property type="entry name" value="ATPase domain of HSP90 chaperone/DNA topoisomerase II/histidine kinase"/>
    <property type="match status" value="1"/>
</dbReference>
<evidence type="ECO:0000256" key="8">
    <source>
        <dbReference type="ARBA" id="ARBA00023012"/>
    </source>
</evidence>
<organism evidence="12 13">
    <name type="scientific">Microbacterium oleivorans</name>
    <dbReference type="NCBI Taxonomy" id="273677"/>
    <lineage>
        <taxon>Bacteria</taxon>
        <taxon>Bacillati</taxon>
        <taxon>Actinomycetota</taxon>
        <taxon>Actinomycetes</taxon>
        <taxon>Micrococcales</taxon>
        <taxon>Microbacteriaceae</taxon>
        <taxon>Microbacterium</taxon>
    </lineage>
</organism>
<keyword evidence="9" id="KW-0472">Membrane</keyword>
<dbReference type="GO" id="GO:0046983">
    <property type="term" value="F:protein dimerization activity"/>
    <property type="evidence" value="ECO:0007669"/>
    <property type="project" value="InterPro"/>
</dbReference>
<feature type="domain" description="Signal transduction histidine kinase subgroup 3 dimerisation and phosphoacceptor" evidence="11">
    <location>
        <begin position="199"/>
        <end position="265"/>
    </location>
</feature>
<keyword evidence="7" id="KW-0067">ATP-binding</keyword>
<dbReference type="Proteomes" id="UP000509638">
    <property type="component" value="Chromosome"/>
</dbReference>
<dbReference type="Gene3D" id="1.20.5.1930">
    <property type="match status" value="1"/>
</dbReference>
<evidence type="ECO:0000256" key="9">
    <source>
        <dbReference type="SAM" id="Phobius"/>
    </source>
</evidence>
<evidence type="ECO:0000256" key="7">
    <source>
        <dbReference type="ARBA" id="ARBA00022840"/>
    </source>
</evidence>
<dbReference type="Pfam" id="PF02518">
    <property type="entry name" value="HATPase_c"/>
    <property type="match status" value="1"/>
</dbReference>
<feature type="transmembrane region" description="Helical" evidence="9">
    <location>
        <begin position="12"/>
        <end position="35"/>
    </location>
</feature>
<dbReference type="Pfam" id="PF07730">
    <property type="entry name" value="HisKA_3"/>
    <property type="match status" value="1"/>
</dbReference>
<dbReference type="EC" id="2.7.13.3" evidence="2"/>
<evidence type="ECO:0000256" key="2">
    <source>
        <dbReference type="ARBA" id="ARBA00012438"/>
    </source>
</evidence>
<keyword evidence="9" id="KW-0812">Transmembrane</keyword>
<dbReference type="InterPro" id="IPR050482">
    <property type="entry name" value="Sensor_HK_TwoCompSys"/>
</dbReference>
<gene>
    <name evidence="12" type="ORF">HW566_12240</name>
</gene>
<dbReference type="EMBL" id="CP058316">
    <property type="protein sequence ID" value="QLD12468.1"/>
    <property type="molecule type" value="Genomic_DNA"/>
</dbReference>
<evidence type="ECO:0000256" key="4">
    <source>
        <dbReference type="ARBA" id="ARBA00022679"/>
    </source>
</evidence>
<feature type="transmembrane region" description="Helical" evidence="9">
    <location>
        <begin position="47"/>
        <end position="65"/>
    </location>
</feature>
<dbReference type="InterPro" id="IPR003594">
    <property type="entry name" value="HATPase_dom"/>
</dbReference>
<feature type="domain" description="Histidine kinase/HSP90-like ATPase" evidence="10">
    <location>
        <begin position="313"/>
        <end position="404"/>
    </location>
</feature>
<dbReference type="Gene3D" id="3.30.565.10">
    <property type="entry name" value="Histidine kinase-like ATPase, C-terminal domain"/>
    <property type="match status" value="1"/>
</dbReference>
<evidence type="ECO:0000259" key="10">
    <source>
        <dbReference type="Pfam" id="PF02518"/>
    </source>
</evidence>
<dbReference type="GO" id="GO:0000155">
    <property type="term" value="F:phosphorelay sensor kinase activity"/>
    <property type="evidence" value="ECO:0007669"/>
    <property type="project" value="InterPro"/>
</dbReference>
<evidence type="ECO:0000256" key="6">
    <source>
        <dbReference type="ARBA" id="ARBA00022777"/>
    </source>
</evidence>
<proteinExistence type="predicted"/>
<keyword evidence="4" id="KW-0808">Transferase</keyword>
<dbReference type="InterPro" id="IPR036890">
    <property type="entry name" value="HATPase_C_sf"/>
</dbReference>
<comment type="catalytic activity">
    <reaction evidence="1">
        <text>ATP + protein L-histidine = ADP + protein N-phospho-L-histidine.</text>
        <dbReference type="EC" id="2.7.13.3"/>
    </reaction>
</comment>
<evidence type="ECO:0000313" key="12">
    <source>
        <dbReference type="EMBL" id="QLD12468.1"/>
    </source>
</evidence>
<evidence type="ECO:0000256" key="5">
    <source>
        <dbReference type="ARBA" id="ARBA00022741"/>
    </source>
</evidence>
<dbReference type="PANTHER" id="PTHR24421">
    <property type="entry name" value="NITRATE/NITRITE SENSOR PROTEIN NARX-RELATED"/>
    <property type="match status" value="1"/>
</dbReference>
<reference evidence="12 13" key="1">
    <citation type="submission" date="2020-06" db="EMBL/GenBank/DDBJ databases">
        <authorList>
            <person name="Jo H."/>
        </authorList>
    </citation>
    <scope>NUCLEOTIDE SEQUENCE [LARGE SCALE GENOMIC DNA]</scope>
    <source>
        <strain evidence="12 13">I46</strain>
    </source>
</reference>
<dbReference type="PANTHER" id="PTHR24421:SF10">
    <property type="entry name" value="NITRATE_NITRITE SENSOR PROTEIN NARQ"/>
    <property type="match status" value="1"/>
</dbReference>
<dbReference type="AlphaFoldDB" id="A0A7D5EZK4"/>
<keyword evidence="3" id="KW-0597">Phosphoprotein</keyword>
<dbReference type="GO" id="GO:0005524">
    <property type="term" value="F:ATP binding"/>
    <property type="evidence" value="ECO:0007669"/>
    <property type="project" value="UniProtKB-KW"/>
</dbReference>
<protein>
    <recommendedName>
        <fullName evidence="2">histidine kinase</fullName>
        <ecNumber evidence="2">2.7.13.3</ecNumber>
    </recommendedName>
</protein>
<keyword evidence="5" id="KW-0547">Nucleotide-binding</keyword>
<accession>A0A7D5EZK4</accession>
<name>A0A7D5EZK4_9MICO</name>
<dbReference type="GO" id="GO:0016020">
    <property type="term" value="C:membrane"/>
    <property type="evidence" value="ECO:0007669"/>
    <property type="project" value="InterPro"/>
</dbReference>